<evidence type="ECO:0000313" key="2">
    <source>
        <dbReference type="EMBL" id="GBM74413.1"/>
    </source>
</evidence>
<evidence type="ECO:0000259" key="1">
    <source>
        <dbReference type="PROSITE" id="PS50097"/>
    </source>
</evidence>
<proteinExistence type="predicted"/>
<dbReference type="CDD" id="cd18186">
    <property type="entry name" value="BTB_POZ_ZBTB_KLHL-like"/>
    <property type="match status" value="1"/>
</dbReference>
<name>A0A4Y2I9R1_ARAVE</name>
<dbReference type="Proteomes" id="UP000499080">
    <property type="component" value="Unassembled WGS sequence"/>
</dbReference>
<dbReference type="InterPro" id="IPR011333">
    <property type="entry name" value="SKP1/BTB/POZ_sf"/>
</dbReference>
<sequence>MDVLTPSYTSKSFADVTIKTKTTTFQAHKAVLRARSSELTGMLKDNPESIELGNYRDGIVRRFLQFLYTDSVEDLYCQVAIDLYKMADKFKVEFLKKKCRNF</sequence>
<organism evidence="2 3">
    <name type="scientific">Araneus ventricosus</name>
    <name type="common">Orbweaver spider</name>
    <name type="synonym">Epeira ventricosa</name>
    <dbReference type="NCBI Taxonomy" id="182803"/>
    <lineage>
        <taxon>Eukaryota</taxon>
        <taxon>Metazoa</taxon>
        <taxon>Ecdysozoa</taxon>
        <taxon>Arthropoda</taxon>
        <taxon>Chelicerata</taxon>
        <taxon>Arachnida</taxon>
        <taxon>Araneae</taxon>
        <taxon>Araneomorphae</taxon>
        <taxon>Entelegynae</taxon>
        <taxon>Araneoidea</taxon>
        <taxon>Araneidae</taxon>
        <taxon>Araneus</taxon>
    </lineage>
</organism>
<accession>A0A4Y2I9R1</accession>
<dbReference type="Pfam" id="PF00651">
    <property type="entry name" value="BTB"/>
    <property type="match status" value="1"/>
</dbReference>
<dbReference type="SMART" id="SM00225">
    <property type="entry name" value="BTB"/>
    <property type="match status" value="1"/>
</dbReference>
<gene>
    <name evidence="2" type="ORF">AVEN_203872_1</name>
</gene>
<dbReference type="Gene3D" id="3.30.710.10">
    <property type="entry name" value="Potassium Channel Kv1.1, Chain A"/>
    <property type="match status" value="1"/>
</dbReference>
<comment type="caution">
    <text evidence="2">The sequence shown here is derived from an EMBL/GenBank/DDBJ whole genome shotgun (WGS) entry which is preliminary data.</text>
</comment>
<dbReference type="InterPro" id="IPR000210">
    <property type="entry name" value="BTB/POZ_dom"/>
</dbReference>
<keyword evidence="3" id="KW-1185">Reference proteome</keyword>
<dbReference type="PANTHER" id="PTHR24410:SF23">
    <property type="entry name" value="BTB DOMAIN-CONTAINING PROTEIN-RELATED"/>
    <property type="match status" value="1"/>
</dbReference>
<dbReference type="SUPFAM" id="SSF54695">
    <property type="entry name" value="POZ domain"/>
    <property type="match status" value="1"/>
</dbReference>
<dbReference type="PROSITE" id="PS50097">
    <property type="entry name" value="BTB"/>
    <property type="match status" value="1"/>
</dbReference>
<dbReference type="OrthoDB" id="6359943at2759"/>
<evidence type="ECO:0000313" key="3">
    <source>
        <dbReference type="Proteomes" id="UP000499080"/>
    </source>
</evidence>
<dbReference type="EMBL" id="BGPR01002494">
    <property type="protein sequence ID" value="GBM74413.1"/>
    <property type="molecule type" value="Genomic_DNA"/>
</dbReference>
<feature type="domain" description="BTB" evidence="1">
    <location>
        <begin position="14"/>
        <end position="73"/>
    </location>
</feature>
<dbReference type="InterPro" id="IPR051481">
    <property type="entry name" value="BTB-POZ/Galectin-3-binding"/>
</dbReference>
<dbReference type="PANTHER" id="PTHR24410">
    <property type="entry name" value="HL07962P-RELATED"/>
    <property type="match status" value="1"/>
</dbReference>
<reference evidence="2 3" key="1">
    <citation type="journal article" date="2019" name="Sci. Rep.">
        <title>Orb-weaving spider Araneus ventricosus genome elucidates the spidroin gene catalogue.</title>
        <authorList>
            <person name="Kono N."/>
            <person name="Nakamura H."/>
            <person name="Ohtoshi R."/>
            <person name="Moran D.A.P."/>
            <person name="Shinohara A."/>
            <person name="Yoshida Y."/>
            <person name="Fujiwara M."/>
            <person name="Mori M."/>
            <person name="Tomita M."/>
            <person name="Arakawa K."/>
        </authorList>
    </citation>
    <scope>NUCLEOTIDE SEQUENCE [LARGE SCALE GENOMIC DNA]</scope>
</reference>
<protein>
    <recommendedName>
        <fullName evidence="1">BTB domain-containing protein</fullName>
    </recommendedName>
</protein>
<dbReference type="AlphaFoldDB" id="A0A4Y2I9R1"/>